<protein>
    <submittedName>
        <fullName evidence="2">Nucleoside deaminase</fullName>
    </submittedName>
</protein>
<evidence type="ECO:0000313" key="3">
    <source>
        <dbReference type="Proteomes" id="UP000477782"/>
    </source>
</evidence>
<organism evidence="2 3">
    <name type="scientific">Tabrizicola oligotrophica</name>
    <dbReference type="NCBI Taxonomy" id="2710650"/>
    <lineage>
        <taxon>Bacteria</taxon>
        <taxon>Pseudomonadati</taxon>
        <taxon>Pseudomonadota</taxon>
        <taxon>Alphaproteobacteria</taxon>
        <taxon>Rhodobacterales</taxon>
        <taxon>Paracoccaceae</taxon>
        <taxon>Tabrizicola</taxon>
    </lineage>
</organism>
<name>A0A6M0QYA1_9RHOB</name>
<dbReference type="RefSeq" id="WP_164627473.1">
    <property type="nucleotide sequence ID" value="NZ_JAAIVJ010000013.1"/>
</dbReference>
<gene>
    <name evidence="2" type="ORF">G4Z14_15765</name>
</gene>
<dbReference type="CDD" id="cd01285">
    <property type="entry name" value="nucleoside_deaminase"/>
    <property type="match status" value="1"/>
</dbReference>
<dbReference type="Gene3D" id="3.40.140.10">
    <property type="entry name" value="Cytidine Deaminase, domain 2"/>
    <property type="match status" value="1"/>
</dbReference>
<dbReference type="PANTHER" id="PTHR11079">
    <property type="entry name" value="CYTOSINE DEAMINASE FAMILY MEMBER"/>
    <property type="match status" value="1"/>
</dbReference>
<dbReference type="GO" id="GO:0047974">
    <property type="term" value="F:guanosine deaminase activity"/>
    <property type="evidence" value="ECO:0007669"/>
    <property type="project" value="TreeGrafter"/>
</dbReference>
<dbReference type="Pfam" id="PF00383">
    <property type="entry name" value="dCMP_cyt_deam_1"/>
    <property type="match status" value="1"/>
</dbReference>
<evidence type="ECO:0000313" key="2">
    <source>
        <dbReference type="EMBL" id="NEY91754.1"/>
    </source>
</evidence>
<reference evidence="2 3" key="1">
    <citation type="submission" date="2020-02" db="EMBL/GenBank/DDBJ databases">
        <authorList>
            <person name="Chen W.-M."/>
        </authorList>
    </citation>
    <scope>NUCLEOTIDE SEQUENCE [LARGE SCALE GENOMIC DNA]</scope>
    <source>
        <strain evidence="2 3">KMS-5</strain>
    </source>
</reference>
<accession>A0A6M0QYA1</accession>
<feature type="domain" description="CMP/dCMP-type deaminase" evidence="1">
    <location>
        <begin position="4"/>
        <end position="122"/>
    </location>
</feature>
<dbReference type="InterPro" id="IPR016193">
    <property type="entry name" value="Cytidine_deaminase-like"/>
</dbReference>
<keyword evidence="3" id="KW-1185">Reference proteome</keyword>
<sequence length="160" mass="17749">MTRDQMIAHIRAANEVAIDAARHGHHPFGAVLVGPDDRILMRQGNIGTVRHAETELARRAAEAYPSEFLWTCTLVSTGESCAMCAGTLYWANIGRFVYGYEESQLLALTGDHPENPTMSLPVRTVLGSGQKDIKVYGPFPELDDELLAPHRDFWKQMPKG</sequence>
<dbReference type="Proteomes" id="UP000477782">
    <property type="component" value="Unassembled WGS sequence"/>
</dbReference>
<dbReference type="SUPFAM" id="SSF53927">
    <property type="entry name" value="Cytidine deaminase-like"/>
    <property type="match status" value="1"/>
</dbReference>
<dbReference type="PANTHER" id="PTHR11079:SF161">
    <property type="entry name" value="CMP_DCMP-TYPE DEAMINASE DOMAIN-CONTAINING PROTEIN"/>
    <property type="match status" value="1"/>
</dbReference>
<evidence type="ECO:0000259" key="1">
    <source>
        <dbReference type="PROSITE" id="PS51747"/>
    </source>
</evidence>
<proteinExistence type="predicted"/>
<dbReference type="InterPro" id="IPR002125">
    <property type="entry name" value="CMP_dCMP_dom"/>
</dbReference>
<dbReference type="EMBL" id="JAAIVJ010000013">
    <property type="protein sequence ID" value="NEY91754.1"/>
    <property type="molecule type" value="Genomic_DNA"/>
</dbReference>
<dbReference type="AlphaFoldDB" id="A0A6M0QYA1"/>
<dbReference type="PROSITE" id="PS51747">
    <property type="entry name" value="CYT_DCMP_DEAMINASES_2"/>
    <property type="match status" value="1"/>
</dbReference>
<dbReference type="GO" id="GO:0006152">
    <property type="term" value="P:purine nucleoside catabolic process"/>
    <property type="evidence" value="ECO:0007669"/>
    <property type="project" value="TreeGrafter"/>
</dbReference>
<comment type="caution">
    <text evidence="2">The sequence shown here is derived from an EMBL/GenBank/DDBJ whole genome shotgun (WGS) entry which is preliminary data.</text>
</comment>